<evidence type="ECO:0000313" key="1">
    <source>
        <dbReference type="EMBL" id="MBW0542834.1"/>
    </source>
</evidence>
<comment type="caution">
    <text evidence="1">The sequence shown here is derived from an EMBL/GenBank/DDBJ whole genome shotgun (WGS) entry which is preliminary data.</text>
</comment>
<protein>
    <submittedName>
        <fullName evidence="1">Uncharacterized protein</fullName>
    </submittedName>
</protein>
<dbReference type="EMBL" id="AVOT02047531">
    <property type="protein sequence ID" value="MBW0542834.1"/>
    <property type="molecule type" value="Genomic_DNA"/>
</dbReference>
<dbReference type="Proteomes" id="UP000765509">
    <property type="component" value="Unassembled WGS sequence"/>
</dbReference>
<reference evidence="1" key="1">
    <citation type="submission" date="2021-03" db="EMBL/GenBank/DDBJ databases">
        <title>Draft genome sequence of rust myrtle Austropuccinia psidii MF-1, a brazilian biotype.</title>
        <authorList>
            <person name="Quecine M.C."/>
            <person name="Pachon D.M.R."/>
            <person name="Bonatelli M.L."/>
            <person name="Correr F.H."/>
            <person name="Franceschini L.M."/>
            <person name="Leite T.F."/>
            <person name="Margarido G.R.A."/>
            <person name="Almeida C.A."/>
            <person name="Ferrarezi J.A."/>
            <person name="Labate C.A."/>
        </authorList>
    </citation>
    <scope>NUCLEOTIDE SEQUENCE</scope>
    <source>
        <strain evidence="1">MF-1</strain>
    </source>
</reference>
<gene>
    <name evidence="1" type="ORF">O181_082549</name>
</gene>
<evidence type="ECO:0000313" key="2">
    <source>
        <dbReference type="Proteomes" id="UP000765509"/>
    </source>
</evidence>
<dbReference type="AlphaFoldDB" id="A0A9Q3FPH0"/>
<name>A0A9Q3FPH0_9BASI</name>
<keyword evidence="2" id="KW-1185">Reference proteome</keyword>
<organism evidence="1 2">
    <name type="scientific">Austropuccinia psidii MF-1</name>
    <dbReference type="NCBI Taxonomy" id="1389203"/>
    <lineage>
        <taxon>Eukaryota</taxon>
        <taxon>Fungi</taxon>
        <taxon>Dikarya</taxon>
        <taxon>Basidiomycota</taxon>
        <taxon>Pucciniomycotina</taxon>
        <taxon>Pucciniomycetes</taxon>
        <taxon>Pucciniales</taxon>
        <taxon>Sphaerophragmiaceae</taxon>
        <taxon>Austropuccinia</taxon>
    </lineage>
</organism>
<proteinExistence type="predicted"/>
<accession>A0A9Q3FPH0</accession>
<sequence length="116" mass="12885">MQGLGNSSSSHSDFNVWGSGMGRNHALAYRILRISKKQIIISRNVNLDESLFPAPTSLPTQKPQNAQIIYLFSNLPYHNFSANERDIFSVSGEVFYGALEKNLSKESGLLDQDTPP</sequence>